<dbReference type="PANTHER" id="PTHR33531">
    <property type="entry name" value="RUBRERYTHRIN SUBFAMILY"/>
    <property type="match status" value="1"/>
</dbReference>
<comment type="caution">
    <text evidence="2">The sequence shown here is derived from an EMBL/GenBank/DDBJ whole genome shotgun (WGS) entry which is preliminary data.</text>
</comment>
<dbReference type="PANTHER" id="PTHR33531:SF7">
    <property type="entry name" value="HYPOTHETICAL MEMBRANE PROTEIN, CONSERVED"/>
    <property type="match status" value="1"/>
</dbReference>
<dbReference type="EMBL" id="JAIOIV010000095">
    <property type="protein sequence ID" value="MBZ0156896.1"/>
    <property type="molecule type" value="Genomic_DNA"/>
</dbReference>
<dbReference type="InterPro" id="IPR009078">
    <property type="entry name" value="Ferritin-like_SF"/>
</dbReference>
<dbReference type="GO" id="GO:0046872">
    <property type="term" value="F:metal ion binding"/>
    <property type="evidence" value="ECO:0007669"/>
    <property type="project" value="InterPro"/>
</dbReference>
<sequence>MVTGKEDLLQALVDAFLMEKGTREFYLHAAERAAGQAAREMFRELSCWEDGHMRYVQYLYQALLDDREMQTFGEFREKSAAPDTEAGIPVKDLKEVVEEYSFADDKEALVVALEIEGKAYNLYRSLSETAADSNARVVFREMMEQEKKHIGVLNELKKSIS</sequence>
<feature type="domain" description="Rubrerythrin diiron-binding" evidence="1">
    <location>
        <begin position="12"/>
        <end position="98"/>
    </location>
</feature>
<dbReference type="InterPro" id="IPR003251">
    <property type="entry name" value="Rr_diiron-bd_dom"/>
</dbReference>
<gene>
    <name evidence="2" type="ORF">K8I29_11900</name>
</gene>
<reference evidence="2" key="2">
    <citation type="submission" date="2021-08" db="EMBL/GenBank/DDBJ databases">
        <authorList>
            <person name="Dalcin Martins P."/>
        </authorList>
    </citation>
    <scope>NUCLEOTIDE SEQUENCE</scope>
    <source>
        <strain evidence="2">MAG_39</strain>
    </source>
</reference>
<dbReference type="Gene3D" id="1.20.1260.10">
    <property type="match status" value="1"/>
</dbReference>
<dbReference type="GO" id="GO:0016491">
    <property type="term" value="F:oxidoreductase activity"/>
    <property type="evidence" value="ECO:0007669"/>
    <property type="project" value="InterPro"/>
</dbReference>
<organism evidence="2 3">
    <name type="scientific">Candidatus Nitrobium versatile</name>
    <dbReference type="NCBI Taxonomy" id="2884831"/>
    <lineage>
        <taxon>Bacteria</taxon>
        <taxon>Pseudomonadati</taxon>
        <taxon>Nitrospirota</taxon>
        <taxon>Nitrospiria</taxon>
        <taxon>Nitrospirales</taxon>
        <taxon>Nitrospiraceae</taxon>
        <taxon>Candidatus Nitrobium</taxon>
    </lineage>
</organism>
<feature type="domain" description="Rubrerythrin diiron-binding" evidence="1">
    <location>
        <begin position="107"/>
        <end position="158"/>
    </location>
</feature>
<evidence type="ECO:0000313" key="3">
    <source>
        <dbReference type="Proteomes" id="UP000705867"/>
    </source>
</evidence>
<evidence type="ECO:0000259" key="1">
    <source>
        <dbReference type="Pfam" id="PF02915"/>
    </source>
</evidence>
<accession>A0A953J605</accession>
<dbReference type="Proteomes" id="UP000705867">
    <property type="component" value="Unassembled WGS sequence"/>
</dbReference>
<name>A0A953J605_9BACT</name>
<dbReference type="AlphaFoldDB" id="A0A953J605"/>
<evidence type="ECO:0000313" key="2">
    <source>
        <dbReference type="EMBL" id="MBZ0156896.1"/>
    </source>
</evidence>
<protein>
    <recommendedName>
        <fullName evidence="1">Rubrerythrin diiron-binding domain-containing protein</fullName>
    </recommendedName>
</protein>
<proteinExistence type="predicted"/>
<dbReference type="Pfam" id="PF02915">
    <property type="entry name" value="Rubrerythrin"/>
    <property type="match status" value="2"/>
</dbReference>
<reference evidence="2" key="1">
    <citation type="journal article" date="2021" name="bioRxiv">
        <title>Unraveling nitrogen, sulfur and carbon metabolic pathways and microbial community transcriptional responses to substrate deprivation and toxicity stresses in a bioreactor mimicking anoxic brackish coastal sediment conditions.</title>
        <authorList>
            <person name="Martins P.D."/>
            <person name="Echeveste M.J."/>
            <person name="Arshad A."/>
            <person name="Kurth J."/>
            <person name="Ouboter H."/>
            <person name="Jetten M.S.M."/>
            <person name="Welte C.U."/>
        </authorList>
    </citation>
    <scope>NUCLEOTIDE SEQUENCE</scope>
    <source>
        <strain evidence="2">MAG_39</strain>
    </source>
</reference>
<dbReference type="InterPro" id="IPR012347">
    <property type="entry name" value="Ferritin-like"/>
</dbReference>
<dbReference type="SUPFAM" id="SSF47240">
    <property type="entry name" value="Ferritin-like"/>
    <property type="match status" value="1"/>
</dbReference>